<evidence type="ECO:0000256" key="3">
    <source>
        <dbReference type="PROSITE-ProRule" id="PRU00339"/>
    </source>
</evidence>
<dbReference type="Gene3D" id="1.25.40.10">
    <property type="entry name" value="Tetratricopeptide repeat domain"/>
    <property type="match status" value="1"/>
</dbReference>
<sequence>MTAIGWRSIVAALSLFFSAGVAFAETQPSKLGAEESEGQLLLIEQALEAGRLVQTEAMLRWAEPRLVEGYRNRFNLLLAEYFLAREDVVLAEKAINSVDGSLADSCRFTGIWGWISYQKQDWNRAIAMLASAVDQCPGDSGRWNLLGQALAHKGEYAASIEAFDAALSLQPAQAAVLNNRALALAYSGALGRAIADLSKALEIQPDNRTVAENLAFLRANMGLAVVLGPNDNGTYDARSLTKAGEGALAAHRTEAATSYFAQAVLASDRFDAELWRRANPHPEKEAQ</sequence>
<dbReference type="EMBL" id="QRGP01000003">
    <property type="protein sequence ID" value="RDV01689.1"/>
    <property type="molecule type" value="Genomic_DNA"/>
</dbReference>
<evidence type="ECO:0000256" key="2">
    <source>
        <dbReference type="ARBA" id="ARBA00022803"/>
    </source>
</evidence>
<dbReference type="RefSeq" id="WP_115550467.1">
    <property type="nucleotide sequence ID" value="NZ_QRGP01000003.1"/>
</dbReference>
<comment type="caution">
    <text evidence="5">The sequence shown here is derived from an EMBL/GenBank/DDBJ whole genome shotgun (WGS) entry which is preliminary data.</text>
</comment>
<dbReference type="InterPro" id="IPR011990">
    <property type="entry name" value="TPR-like_helical_dom_sf"/>
</dbReference>
<keyword evidence="4" id="KW-0732">Signal</keyword>
<name>A0A371B275_9SPHN</name>
<dbReference type="SUPFAM" id="SSF48452">
    <property type="entry name" value="TPR-like"/>
    <property type="match status" value="1"/>
</dbReference>
<dbReference type="OrthoDB" id="9813074at2"/>
<evidence type="ECO:0000256" key="4">
    <source>
        <dbReference type="SAM" id="SignalP"/>
    </source>
</evidence>
<dbReference type="SMART" id="SM00028">
    <property type="entry name" value="TPR"/>
    <property type="match status" value="3"/>
</dbReference>
<feature type="chain" id="PRO_5016910744" evidence="4">
    <location>
        <begin position="25"/>
        <end position="287"/>
    </location>
</feature>
<evidence type="ECO:0000256" key="1">
    <source>
        <dbReference type="ARBA" id="ARBA00022737"/>
    </source>
</evidence>
<dbReference type="InterPro" id="IPR050498">
    <property type="entry name" value="Ycf3"/>
</dbReference>
<evidence type="ECO:0000313" key="5">
    <source>
        <dbReference type="EMBL" id="RDV01689.1"/>
    </source>
</evidence>
<dbReference type="PROSITE" id="PS50005">
    <property type="entry name" value="TPR"/>
    <property type="match status" value="2"/>
</dbReference>
<gene>
    <name evidence="5" type="ORF">DXH95_15520</name>
</gene>
<feature type="repeat" description="TPR" evidence="3">
    <location>
        <begin position="140"/>
        <end position="173"/>
    </location>
</feature>
<dbReference type="InterPro" id="IPR019734">
    <property type="entry name" value="TPR_rpt"/>
</dbReference>
<accession>A0A371B275</accession>
<organism evidence="5 6">
    <name type="scientific">Sphingorhabdus pulchriflava</name>
    <dbReference type="NCBI Taxonomy" id="2292257"/>
    <lineage>
        <taxon>Bacteria</taxon>
        <taxon>Pseudomonadati</taxon>
        <taxon>Pseudomonadota</taxon>
        <taxon>Alphaproteobacteria</taxon>
        <taxon>Sphingomonadales</taxon>
        <taxon>Sphingomonadaceae</taxon>
        <taxon>Sphingorhabdus</taxon>
    </lineage>
</organism>
<keyword evidence="1" id="KW-0677">Repeat</keyword>
<dbReference type="Pfam" id="PF13181">
    <property type="entry name" value="TPR_8"/>
    <property type="match status" value="1"/>
</dbReference>
<dbReference type="PANTHER" id="PTHR44858">
    <property type="entry name" value="TETRATRICOPEPTIDE REPEAT PROTEIN 6"/>
    <property type="match status" value="1"/>
</dbReference>
<evidence type="ECO:0000313" key="6">
    <source>
        <dbReference type="Proteomes" id="UP000263833"/>
    </source>
</evidence>
<keyword evidence="6" id="KW-1185">Reference proteome</keyword>
<dbReference type="AlphaFoldDB" id="A0A371B275"/>
<dbReference type="PANTHER" id="PTHR44858:SF1">
    <property type="entry name" value="UDP-N-ACETYLGLUCOSAMINE--PEPTIDE N-ACETYLGLUCOSAMINYLTRANSFERASE SPINDLY-RELATED"/>
    <property type="match status" value="1"/>
</dbReference>
<reference evidence="6" key="1">
    <citation type="submission" date="2018-08" db="EMBL/GenBank/DDBJ databases">
        <authorList>
            <person name="Kim S.-J."/>
            <person name="Jung G.-Y."/>
        </authorList>
    </citation>
    <scope>NUCLEOTIDE SEQUENCE [LARGE SCALE GENOMIC DNA]</scope>
    <source>
        <strain evidence="6">GY_G</strain>
    </source>
</reference>
<feature type="signal peptide" evidence="4">
    <location>
        <begin position="1"/>
        <end position="24"/>
    </location>
</feature>
<dbReference type="Proteomes" id="UP000263833">
    <property type="component" value="Unassembled WGS sequence"/>
</dbReference>
<keyword evidence="2 3" id="KW-0802">TPR repeat</keyword>
<dbReference type="Pfam" id="PF13432">
    <property type="entry name" value="TPR_16"/>
    <property type="match status" value="1"/>
</dbReference>
<protein>
    <submittedName>
        <fullName evidence="5">Tetratricopeptide repeat protein</fullName>
    </submittedName>
</protein>
<proteinExistence type="predicted"/>
<feature type="repeat" description="TPR" evidence="3">
    <location>
        <begin position="174"/>
        <end position="207"/>
    </location>
</feature>